<evidence type="ECO:0000313" key="1">
    <source>
        <dbReference type="EMBL" id="KXH60226.1"/>
    </source>
</evidence>
<gene>
    <name evidence="1" type="ORF">CSAL01_13768</name>
</gene>
<protein>
    <submittedName>
        <fullName evidence="1">Uncharacterized protein</fullName>
    </submittedName>
</protein>
<organism evidence="1 2">
    <name type="scientific">Colletotrichum salicis</name>
    <dbReference type="NCBI Taxonomy" id="1209931"/>
    <lineage>
        <taxon>Eukaryota</taxon>
        <taxon>Fungi</taxon>
        <taxon>Dikarya</taxon>
        <taxon>Ascomycota</taxon>
        <taxon>Pezizomycotina</taxon>
        <taxon>Sordariomycetes</taxon>
        <taxon>Hypocreomycetidae</taxon>
        <taxon>Glomerellales</taxon>
        <taxon>Glomerellaceae</taxon>
        <taxon>Colletotrichum</taxon>
        <taxon>Colletotrichum acutatum species complex</taxon>
    </lineage>
</organism>
<dbReference type="AlphaFoldDB" id="A0A135UIN6"/>
<dbReference type="EMBL" id="JFFI01001411">
    <property type="protein sequence ID" value="KXH60226.1"/>
    <property type="molecule type" value="Genomic_DNA"/>
</dbReference>
<sequence>PFRSRWDTSSLSTRNGHFLAVVSGTDIVSSSTLLAMLLPECDFMGYVYLHLDVLAAVVRSEAQPGQLAQVLKRVRHDEHSVIPTALAGCRKKPSNIIRALVHVALPEGRVGDFHTQRKSLTDATDEGLVVHANRRVYPLNGLDVVTVVAKVEGLLAVLFIEVSLD</sequence>
<evidence type="ECO:0000313" key="2">
    <source>
        <dbReference type="Proteomes" id="UP000070121"/>
    </source>
</evidence>
<name>A0A135UIN6_9PEZI</name>
<accession>A0A135UIN6</accession>
<reference evidence="1 2" key="1">
    <citation type="submission" date="2014-02" db="EMBL/GenBank/DDBJ databases">
        <title>The genome sequence of Colletotrichum salicis CBS 607.94.</title>
        <authorList>
            <person name="Baroncelli R."/>
            <person name="Thon M.R."/>
        </authorList>
    </citation>
    <scope>NUCLEOTIDE SEQUENCE [LARGE SCALE GENOMIC DNA]</scope>
    <source>
        <strain evidence="1 2">CBS 607.94</strain>
    </source>
</reference>
<feature type="non-terminal residue" evidence="1">
    <location>
        <position position="1"/>
    </location>
</feature>
<keyword evidence="2" id="KW-1185">Reference proteome</keyword>
<comment type="caution">
    <text evidence="1">The sequence shown here is derived from an EMBL/GenBank/DDBJ whole genome shotgun (WGS) entry which is preliminary data.</text>
</comment>
<dbReference type="Proteomes" id="UP000070121">
    <property type="component" value="Unassembled WGS sequence"/>
</dbReference>
<proteinExistence type="predicted"/>